<evidence type="ECO:0000313" key="6">
    <source>
        <dbReference type="Proteomes" id="UP000243413"/>
    </source>
</evidence>
<dbReference type="InterPro" id="IPR029044">
    <property type="entry name" value="Nucleotide-diphossugar_trans"/>
</dbReference>
<evidence type="ECO:0000313" key="5">
    <source>
        <dbReference type="EMBL" id="SDS28614.1"/>
    </source>
</evidence>
<dbReference type="InterPro" id="IPR001173">
    <property type="entry name" value="Glyco_trans_2-like"/>
</dbReference>
<dbReference type="Gene3D" id="3.90.550.10">
    <property type="entry name" value="Spore Coat Polysaccharide Biosynthesis Protein SpsA, Chain A"/>
    <property type="match status" value="1"/>
</dbReference>
<dbReference type="Proteomes" id="UP000243413">
    <property type="component" value="Chromosome I"/>
</dbReference>
<sequence length="315" mass="35776">MLSIEVVIPVKNPGRVFAEVIESWLNQQVGQKCDVKICVVDDGSTESDSVIRHLPKLEEGHTIRVIRNEKSLGRGGAVNAGAVTSVADYLIILDADCRAESELTLMSLLPYLGSNAAVVFGKLKSEGFGFWSEYFNQLMLDREREFYDGNPLAFSTQYCAVSREYFVKSGGFDCAYTHYGFEDRDWIIRLIEMGVQPEYAVESAVYHDDDISLPTVCKKMFEAGSYTSYIFRARHPEAYAEMAYSRVDINSAGFFSRVLLCFFSLFRQGVLVIAKNIVSRPLPFFIKRFFVRLASAVFYFSGTRYQRQYVAEEEM</sequence>
<keyword evidence="3 5" id="KW-0808">Transferase</keyword>
<dbReference type="Pfam" id="PF00535">
    <property type="entry name" value="Glycos_transf_2"/>
    <property type="match status" value="1"/>
</dbReference>
<evidence type="ECO:0000256" key="1">
    <source>
        <dbReference type="ARBA" id="ARBA00006739"/>
    </source>
</evidence>
<proteinExistence type="inferred from homology"/>
<dbReference type="PANTHER" id="PTHR43179">
    <property type="entry name" value="RHAMNOSYLTRANSFERASE WBBL"/>
    <property type="match status" value="1"/>
</dbReference>
<evidence type="ECO:0000256" key="2">
    <source>
        <dbReference type="ARBA" id="ARBA00022676"/>
    </source>
</evidence>
<reference evidence="6" key="1">
    <citation type="submission" date="2016-10" db="EMBL/GenBank/DDBJ databases">
        <authorList>
            <person name="Varghese N."/>
            <person name="Submissions S."/>
        </authorList>
    </citation>
    <scope>NUCLEOTIDE SEQUENCE [LARGE SCALE GENOMIC DNA]</scope>
    <source>
        <strain evidence="6">JCM 14963</strain>
    </source>
</reference>
<gene>
    <name evidence="5" type="ORF">SAMN05216271_1583</name>
</gene>
<protein>
    <submittedName>
        <fullName evidence="5">Glycosyltransferase, GT2 family</fullName>
    </submittedName>
</protein>
<dbReference type="GO" id="GO:0016757">
    <property type="term" value="F:glycosyltransferase activity"/>
    <property type="evidence" value="ECO:0007669"/>
    <property type="project" value="UniProtKB-KW"/>
</dbReference>
<dbReference type="PANTHER" id="PTHR43179:SF12">
    <property type="entry name" value="GALACTOFURANOSYLTRANSFERASE GLFT2"/>
    <property type="match status" value="1"/>
</dbReference>
<feature type="domain" description="Glycosyltransferase 2-like" evidence="4">
    <location>
        <begin position="6"/>
        <end position="165"/>
    </location>
</feature>
<keyword evidence="2" id="KW-0328">Glycosyltransferase</keyword>
<dbReference type="STRING" id="472181.SAMN05216271_1583"/>
<dbReference type="AlphaFoldDB" id="A0A1H1QYM0"/>
<dbReference type="SUPFAM" id="SSF53448">
    <property type="entry name" value="Nucleotide-diphospho-sugar transferases"/>
    <property type="match status" value="1"/>
</dbReference>
<accession>A0A1H1QYM0</accession>
<name>A0A1H1QYM0_9GAMM</name>
<comment type="similarity">
    <text evidence="1">Belongs to the glycosyltransferase 2 family.</text>
</comment>
<dbReference type="EMBL" id="LT629763">
    <property type="protein sequence ID" value="SDS28614.1"/>
    <property type="molecule type" value="Genomic_DNA"/>
</dbReference>
<evidence type="ECO:0000259" key="4">
    <source>
        <dbReference type="Pfam" id="PF00535"/>
    </source>
</evidence>
<organism evidence="5 6">
    <name type="scientific">Halopseudomonas sabulinigri</name>
    <dbReference type="NCBI Taxonomy" id="472181"/>
    <lineage>
        <taxon>Bacteria</taxon>
        <taxon>Pseudomonadati</taxon>
        <taxon>Pseudomonadota</taxon>
        <taxon>Gammaproteobacteria</taxon>
        <taxon>Pseudomonadales</taxon>
        <taxon>Pseudomonadaceae</taxon>
        <taxon>Halopseudomonas</taxon>
    </lineage>
</organism>
<evidence type="ECO:0000256" key="3">
    <source>
        <dbReference type="ARBA" id="ARBA00022679"/>
    </source>
</evidence>